<sequence length="180" mass="19427">MVEREIRCWPAETPALLELTAARCALKKLKDLIWPDRLKELLEEDTAAGSAGWHDILNQALAVVQSGASHALAEAHLAATVPECGSGNSNSNFTAGNFIGWFAHSAFSHVEKLWVGHPEHYGISISANADGTMGGEILEPWGSLLSNKVAPRFAPVGVPGGGVKKPWMKPWMKPRPDFPL</sequence>
<comment type="caution">
    <text evidence="1">The sequence shown here is derived from an EMBL/GenBank/DDBJ whole genome shotgun (WGS) entry which is preliminary data.</text>
</comment>
<dbReference type="GeneID" id="85330278"/>
<dbReference type="Proteomes" id="UP001172101">
    <property type="component" value="Unassembled WGS sequence"/>
</dbReference>
<dbReference type="EMBL" id="JAUIRO010000003">
    <property type="protein sequence ID" value="KAK0721703.1"/>
    <property type="molecule type" value="Genomic_DNA"/>
</dbReference>
<name>A0AA40ATJ0_9PEZI</name>
<gene>
    <name evidence="1" type="ORF">B0T26DRAFT_800646</name>
</gene>
<proteinExistence type="predicted"/>
<reference evidence="1" key="1">
    <citation type="submission" date="2023-06" db="EMBL/GenBank/DDBJ databases">
        <title>Genome-scale phylogeny and comparative genomics of the fungal order Sordariales.</title>
        <authorList>
            <consortium name="Lawrence Berkeley National Laboratory"/>
            <person name="Hensen N."/>
            <person name="Bonometti L."/>
            <person name="Westerberg I."/>
            <person name="Brannstrom I.O."/>
            <person name="Guillou S."/>
            <person name="Cros-Aarteil S."/>
            <person name="Calhoun S."/>
            <person name="Haridas S."/>
            <person name="Kuo A."/>
            <person name="Mondo S."/>
            <person name="Pangilinan J."/>
            <person name="Riley R."/>
            <person name="LaButti K."/>
            <person name="Andreopoulos B."/>
            <person name="Lipzen A."/>
            <person name="Chen C."/>
            <person name="Yanf M."/>
            <person name="Daum C."/>
            <person name="Ng V."/>
            <person name="Clum A."/>
            <person name="Steindorff A."/>
            <person name="Ohm R."/>
            <person name="Martin F."/>
            <person name="Silar P."/>
            <person name="Natvig D."/>
            <person name="Lalanne C."/>
            <person name="Gautier V."/>
            <person name="Ament-velasquez S.L."/>
            <person name="Kruys A."/>
            <person name="Hutchinson M.I."/>
            <person name="Powell A.J."/>
            <person name="Barry K."/>
            <person name="Miller A.N."/>
            <person name="Grigoriev I.V."/>
            <person name="Debuchy R."/>
            <person name="Gladieux P."/>
            <person name="Thoren M.H."/>
            <person name="Johannesson H."/>
        </authorList>
    </citation>
    <scope>NUCLEOTIDE SEQUENCE</scope>
    <source>
        <strain evidence="1">SMH2392-1A</strain>
    </source>
</reference>
<protein>
    <submittedName>
        <fullName evidence="1">Uncharacterized protein</fullName>
    </submittedName>
</protein>
<organism evidence="1 2">
    <name type="scientific">Lasiosphaeria miniovina</name>
    <dbReference type="NCBI Taxonomy" id="1954250"/>
    <lineage>
        <taxon>Eukaryota</taxon>
        <taxon>Fungi</taxon>
        <taxon>Dikarya</taxon>
        <taxon>Ascomycota</taxon>
        <taxon>Pezizomycotina</taxon>
        <taxon>Sordariomycetes</taxon>
        <taxon>Sordariomycetidae</taxon>
        <taxon>Sordariales</taxon>
        <taxon>Lasiosphaeriaceae</taxon>
        <taxon>Lasiosphaeria</taxon>
    </lineage>
</organism>
<dbReference type="RefSeq" id="XP_060297627.1">
    <property type="nucleotide sequence ID" value="XM_060447008.1"/>
</dbReference>
<accession>A0AA40ATJ0</accession>
<keyword evidence="2" id="KW-1185">Reference proteome</keyword>
<evidence type="ECO:0000313" key="2">
    <source>
        <dbReference type="Proteomes" id="UP001172101"/>
    </source>
</evidence>
<dbReference type="AlphaFoldDB" id="A0AA40ATJ0"/>
<evidence type="ECO:0000313" key="1">
    <source>
        <dbReference type="EMBL" id="KAK0721703.1"/>
    </source>
</evidence>